<feature type="domain" description="HPr kinase/phosphorylase C-terminal" evidence="1">
    <location>
        <begin position="19"/>
        <end position="87"/>
    </location>
</feature>
<dbReference type="Gene3D" id="3.40.50.300">
    <property type="entry name" value="P-loop containing nucleotide triphosphate hydrolases"/>
    <property type="match status" value="1"/>
</dbReference>
<name>A0A239PJW6_9PROT</name>
<dbReference type="OrthoDB" id="8326226at2"/>
<evidence type="ECO:0000313" key="2">
    <source>
        <dbReference type="EMBL" id="SNT67623.1"/>
    </source>
</evidence>
<dbReference type="Proteomes" id="UP000198346">
    <property type="component" value="Unassembled WGS sequence"/>
</dbReference>
<dbReference type="GO" id="GO:0000155">
    <property type="term" value="F:phosphorelay sensor kinase activity"/>
    <property type="evidence" value="ECO:0007669"/>
    <property type="project" value="InterPro"/>
</dbReference>
<organism evidence="2 3">
    <name type="scientific">Amphiplicatus metriothermophilus</name>
    <dbReference type="NCBI Taxonomy" id="1519374"/>
    <lineage>
        <taxon>Bacteria</taxon>
        <taxon>Pseudomonadati</taxon>
        <taxon>Pseudomonadota</taxon>
        <taxon>Alphaproteobacteria</taxon>
        <taxon>Parvularculales</taxon>
        <taxon>Parvularculaceae</taxon>
        <taxon>Amphiplicatus</taxon>
    </lineage>
</organism>
<dbReference type="GO" id="GO:0006109">
    <property type="term" value="P:regulation of carbohydrate metabolic process"/>
    <property type="evidence" value="ECO:0007669"/>
    <property type="project" value="InterPro"/>
</dbReference>
<dbReference type="AlphaFoldDB" id="A0A239PJW6"/>
<protein>
    <submittedName>
        <fullName evidence="2">Hpr(Ser) kinase/phosphatase</fullName>
    </submittedName>
</protein>
<sequence length="148" mass="15058">MLIHGVALAVALDPDGPLAGALLLGRSGAGKSALAIAAVETCPWRRTALVADDAAIIESDGTGVWASAPERIRGLVELRGFGPVPIRAAARARLQAVFDLDAPGARVPEPGAFDAGGGVLPRYPFAPGPDGPIRLRMALRAILGGQTP</sequence>
<dbReference type="RefSeq" id="WP_089410652.1">
    <property type="nucleotide sequence ID" value="NZ_FZQA01000001.1"/>
</dbReference>
<evidence type="ECO:0000259" key="1">
    <source>
        <dbReference type="Pfam" id="PF07475"/>
    </source>
</evidence>
<accession>A0A239PJW6</accession>
<dbReference type="Pfam" id="PF07475">
    <property type="entry name" value="Hpr_kinase_C"/>
    <property type="match status" value="1"/>
</dbReference>
<proteinExistence type="predicted"/>
<dbReference type="InterPro" id="IPR027417">
    <property type="entry name" value="P-loop_NTPase"/>
</dbReference>
<keyword evidence="2" id="KW-0418">Kinase</keyword>
<gene>
    <name evidence="2" type="ORF">SAMN06297382_0114</name>
</gene>
<dbReference type="InterPro" id="IPR011104">
    <property type="entry name" value="Hpr_kin/Pase_C"/>
</dbReference>
<reference evidence="2 3" key="1">
    <citation type="submission" date="2017-07" db="EMBL/GenBank/DDBJ databases">
        <authorList>
            <person name="Sun Z.S."/>
            <person name="Albrecht U."/>
            <person name="Echele G."/>
            <person name="Lee C.C."/>
        </authorList>
    </citation>
    <scope>NUCLEOTIDE SEQUENCE [LARGE SCALE GENOMIC DNA]</scope>
    <source>
        <strain evidence="2 3">CGMCC 1.12710</strain>
    </source>
</reference>
<dbReference type="GO" id="GO:0005524">
    <property type="term" value="F:ATP binding"/>
    <property type="evidence" value="ECO:0007669"/>
    <property type="project" value="InterPro"/>
</dbReference>
<dbReference type="SUPFAM" id="SSF53795">
    <property type="entry name" value="PEP carboxykinase-like"/>
    <property type="match status" value="1"/>
</dbReference>
<dbReference type="EMBL" id="FZQA01000001">
    <property type="protein sequence ID" value="SNT67623.1"/>
    <property type="molecule type" value="Genomic_DNA"/>
</dbReference>
<keyword evidence="2" id="KW-0808">Transferase</keyword>
<evidence type="ECO:0000313" key="3">
    <source>
        <dbReference type="Proteomes" id="UP000198346"/>
    </source>
</evidence>
<keyword evidence="3" id="KW-1185">Reference proteome</keyword>